<organism evidence="2 3">
    <name type="scientific">Arachis hypogaea</name>
    <name type="common">Peanut</name>
    <dbReference type="NCBI Taxonomy" id="3818"/>
    <lineage>
        <taxon>Eukaryota</taxon>
        <taxon>Viridiplantae</taxon>
        <taxon>Streptophyta</taxon>
        <taxon>Embryophyta</taxon>
        <taxon>Tracheophyta</taxon>
        <taxon>Spermatophyta</taxon>
        <taxon>Magnoliopsida</taxon>
        <taxon>eudicotyledons</taxon>
        <taxon>Gunneridae</taxon>
        <taxon>Pentapetalae</taxon>
        <taxon>rosids</taxon>
        <taxon>fabids</taxon>
        <taxon>Fabales</taxon>
        <taxon>Fabaceae</taxon>
        <taxon>Papilionoideae</taxon>
        <taxon>50 kb inversion clade</taxon>
        <taxon>dalbergioids sensu lato</taxon>
        <taxon>Dalbergieae</taxon>
        <taxon>Pterocarpus clade</taxon>
        <taxon>Arachis</taxon>
    </lineage>
</organism>
<reference evidence="2 3" key="1">
    <citation type="submission" date="2019-01" db="EMBL/GenBank/DDBJ databases">
        <title>Sequencing of cultivated peanut Arachis hypogaea provides insights into genome evolution and oil improvement.</title>
        <authorList>
            <person name="Chen X."/>
        </authorList>
    </citation>
    <scope>NUCLEOTIDE SEQUENCE [LARGE SCALE GENOMIC DNA]</scope>
    <source>
        <strain evidence="3">cv. Fuhuasheng</strain>
        <tissue evidence="2">Leaves</tissue>
    </source>
</reference>
<comment type="caution">
    <text evidence="2">The sequence shown here is derived from an EMBL/GenBank/DDBJ whole genome shotgun (WGS) entry which is preliminary data.</text>
</comment>
<dbReference type="AlphaFoldDB" id="A0A444ZAD8"/>
<evidence type="ECO:0000313" key="3">
    <source>
        <dbReference type="Proteomes" id="UP000289738"/>
    </source>
</evidence>
<gene>
    <name evidence="2" type="ORF">Ahy_B05g079623</name>
</gene>
<name>A0A444ZAD8_ARAHY</name>
<dbReference type="EMBL" id="SDMP01000015">
    <property type="protein sequence ID" value="RYR11137.1"/>
    <property type="molecule type" value="Genomic_DNA"/>
</dbReference>
<proteinExistence type="predicted"/>
<evidence type="ECO:0000313" key="2">
    <source>
        <dbReference type="EMBL" id="RYR11137.1"/>
    </source>
</evidence>
<feature type="compositionally biased region" description="Basic and acidic residues" evidence="1">
    <location>
        <begin position="110"/>
        <end position="120"/>
    </location>
</feature>
<feature type="region of interest" description="Disordered" evidence="1">
    <location>
        <begin position="187"/>
        <end position="254"/>
    </location>
</feature>
<dbReference type="STRING" id="3818.A0A444ZAD8"/>
<keyword evidence="3" id="KW-1185">Reference proteome</keyword>
<dbReference type="Proteomes" id="UP000289738">
    <property type="component" value="Chromosome B05"/>
</dbReference>
<sequence>MLQTYHALPERQPSPPIKHLRSPAPQLLPPPHQCFVAVCVLPRVDVVLYGFIHIKHLQCRFPQILKIVSTISGDEIYDGLDGVAIVGGLEGSELSKPFVSSAYRDSLHRRLDDSTDKDAPLRPNKVSLKEEEHGGESVERVPQNRFLNHCGGNTYVPKLEKLRKSDGLVAVSQFVVELQGLKSVEGEDLPTESSVKRGREQMTTQRCDGLPTEDDEGMLEEPPLRGLCCSGTGMEARSYSDGLKRDFRGGSSSG</sequence>
<feature type="compositionally biased region" description="Basic and acidic residues" evidence="1">
    <location>
        <begin position="127"/>
        <end position="139"/>
    </location>
</feature>
<evidence type="ECO:0000256" key="1">
    <source>
        <dbReference type="SAM" id="MobiDB-lite"/>
    </source>
</evidence>
<protein>
    <submittedName>
        <fullName evidence="2">Uncharacterized protein</fullName>
    </submittedName>
</protein>
<feature type="region of interest" description="Disordered" evidence="1">
    <location>
        <begin position="110"/>
        <end position="139"/>
    </location>
</feature>
<accession>A0A444ZAD8</accession>